<dbReference type="GO" id="GO:0016281">
    <property type="term" value="C:eukaryotic translation initiation factor 4F complex"/>
    <property type="evidence" value="ECO:0007669"/>
    <property type="project" value="TreeGrafter"/>
</dbReference>
<keyword evidence="3 12" id="KW-0396">Initiation factor</keyword>
<protein>
    <recommendedName>
        <fullName evidence="10">Eukaryotic translation initiation factor 4E-1</fullName>
    </recommendedName>
    <alternativeName>
        <fullName evidence="9">eIF-4F 25 kDa subunit</fullName>
    </alternativeName>
    <alternativeName>
        <fullName evidence="11">eIF-4F p26 subunit</fullName>
    </alternativeName>
    <alternativeName>
        <fullName evidence="8">mRNA cap-binding protein</fullName>
    </alternativeName>
</protein>
<dbReference type="PANTHER" id="PTHR11960:SF8">
    <property type="entry name" value="EUKARYOTIC TRANSLATION INITIATION FACTOR 4E1-RELATED"/>
    <property type="match status" value="1"/>
</dbReference>
<keyword evidence="2" id="KW-0963">Cytoplasm</keyword>
<organism evidence="14 15">
    <name type="scientific">Linum tenue</name>
    <dbReference type="NCBI Taxonomy" id="586396"/>
    <lineage>
        <taxon>Eukaryota</taxon>
        <taxon>Viridiplantae</taxon>
        <taxon>Streptophyta</taxon>
        <taxon>Embryophyta</taxon>
        <taxon>Tracheophyta</taxon>
        <taxon>Spermatophyta</taxon>
        <taxon>Magnoliopsida</taxon>
        <taxon>eudicotyledons</taxon>
        <taxon>Gunneridae</taxon>
        <taxon>Pentapetalae</taxon>
        <taxon>rosids</taxon>
        <taxon>fabids</taxon>
        <taxon>Malpighiales</taxon>
        <taxon>Linaceae</taxon>
        <taxon>Linum</taxon>
    </lineage>
</organism>
<dbReference type="GO" id="GO:0051607">
    <property type="term" value="P:defense response to virus"/>
    <property type="evidence" value="ECO:0007669"/>
    <property type="project" value="UniProtKB-ARBA"/>
</dbReference>
<dbReference type="SUPFAM" id="SSF55418">
    <property type="entry name" value="eIF4e-like"/>
    <property type="match status" value="1"/>
</dbReference>
<dbReference type="GO" id="GO:0000340">
    <property type="term" value="F:RNA 7-methylguanosine cap binding"/>
    <property type="evidence" value="ECO:0007669"/>
    <property type="project" value="TreeGrafter"/>
</dbReference>
<feature type="region of interest" description="Disordered" evidence="13">
    <location>
        <begin position="1"/>
        <end position="54"/>
    </location>
</feature>
<evidence type="ECO:0000256" key="13">
    <source>
        <dbReference type="SAM" id="MobiDB-lite"/>
    </source>
</evidence>
<dbReference type="FunFam" id="3.30.760.10:FF:000003">
    <property type="entry name" value="Eukaryotic translation initiation factor 4E"/>
    <property type="match status" value="1"/>
</dbReference>
<proteinExistence type="inferred from homology"/>
<name>A0AAV0H9I4_9ROSI</name>
<evidence type="ECO:0000256" key="2">
    <source>
        <dbReference type="ARBA" id="ARBA00022490"/>
    </source>
</evidence>
<accession>A0AAV0H9I4</accession>
<dbReference type="GO" id="GO:0006417">
    <property type="term" value="P:regulation of translation"/>
    <property type="evidence" value="ECO:0007669"/>
    <property type="project" value="UniProtKB-KW"/>
</dbReference>
<evidence type="ECO:0000313" key="15">
    <source>
        <dbReference type="Proteomes" id="UP001154282"/>
    </source>
</evidence>
<keyword evidence="7" id="KW-1015">Disulfide bond</keyword>
<keyword evidence="5 12" id="KW-0694">RNA-binding</keyword>
<evidence type="ECO:0000256" key="10">
    <source>
        <dbReference type="ARBA" id="ARBA00041073"/>
    </source>
</evidence>
<evidence type="ECO:0000256" key="4">
    <source>
        <dbReference type="ARBA" id="ARBA00022845"/>
    </source>
</evidence>
<evidence type="ECO:0000256" key="3">
    <source>
        <dbReference type="ARBA" id="ARBA00022540"/>
    </source>
</evidence>
<dbReference type="EMBL" id="CAMGYJ010000002">
    <property type="protein sequence ID" value="CAI0381955.1"/>
    <property type="molecule type" value="Genomic_DNA"/>
</dbReference>
<evidence type="ECO:0000256" key="5">
    <source>
        <dbReference type="ARBA" id="ARBA00022884"/>
    </source>
</evidence>
<gene>
    <name evidence="14" type="ORF">LITE_LOCUS3368</name>
</gene>
<evidence type="ECO:0000256" key="11">
    <source>
        <dbReference type="ARBA" id="ARBA00041713"/>
    </source>
</evidence>
<dbReference type="AlphaFoldDB" id="A0AAV0H9I4"/>
<comment type="caution">
    <text evidence="14">The sequence shown here is derived from an EMBL/GenBank/DDBJ whole genome shotgun (WGS) entry which is preliminary data.</text>
</comment>
<evidence type="ECO:0000256" key="1">
    <source>
        <dbReference type="ARBA" id="ARBA00009860"/>
    </source>
</evidence>
<dbReference type="InterPro" id="IPR023398">
    <property type="entry name" value="TIF_eIF4e-like"/>
</dbReference>
<keyword evidence="4" id="KW-0810">Translation regulation</keyword>
<dbReference type="Gene3D" id="3.30.760.10">
    <property type="entry name" value="RNA Cap, Translation Initiation Factor Eif4e"/>
    <property type="match status" value="1"/>
</dbReference>
<evidence type="ECO:0000256" key="7">
    <source>
        <dbReference type="ARBA" id="ARBA00023157"/>
    </source>
</evidence>
<keyword evidence="6 12" id="KW-0648">Protein biosynthesis</keyword>
<dbReference type="PROSITE" id="PS00813">
    <property type="entry name" value="IF4E"/>
    <property type="match status" value="1"/>
</dbReference>
<dbReference type="Proteomes" id="UP001154282">
    <property type="component" value="Unassembled WGS sequence"/>
</dbReference>
<sequence length="235" mass="26314">MAVEESQKSAAPTSEEVANANPKPHADDVAGSDDVPEEGEIVGDDDSSSKKSSAVPYQPHLLEHQWTFWFDNPSAKSKQTAWGSSMRSIYTFSTVEEFWSVYNNIHHPSKLPGGADFYCFKHKIEPKWEDPVCAGGGKWTLTFGKTKSDTSWLYTLLAMIGEQFEHGDEICGAVVNVRARQEKISLWTKNASNEAAQLSIGRQWKEFLDSNDSMGFIFHDDAKKLDRGAKNRYTI</sequence>
<evidence type="ECO:0000256" key="6">
    <source>
        <dbReference type="ARBA" id="ARBA00022917"/>
    </source>
</evidence>
<dbReference type="InterPro" id="IPR001040">
    <property type="entry name" value="TIF_eIF_4E"/>
</dbReference>
<dbReference type="Pfam" id="PF01652">
    <property type="entry name" value="IF4E"/>
    <property type="match status" value="1"/>
</dbReference>
<comment type="similarity">
    <text evidence="1 12">Belongs to the eukaryotic initiation factor 4E family.</text>
</comment>
<dbReference type="InterPro" id="IPR019770">
    <property type="entry name" value="TIF_eIF_4E_CS"/>
</dbReference>
<evidence type="ECO:0000313" key="14">
    <source>
        <dbReference type="EMBL" id="CAI0381955.1"/>
    </source>
</evidence>
<evidence type="ECO:0000256" key="9">
    <source>
        <dbReference type="ARBA" id="ARBA00032656"/>
    </source>
</evidence>
<evidence type="ECO:0000256" key="8">
    <source>
        <dbReference type="ARBA" id="ARBA00030245"/>
    </source>
</evidence>
<dbReference type="PANTHER" id="PTHR11960">
    <property type="entry name" value="EUKARYOTIC TRANSLATION INITIATION FACTOR 4E RELATED"/>
    <property type="match status" value="1"/>
</dbReference>
<feature type="compositionally biased region" description="Acidic residues" evidence="13">
    <location>
        <begin position="30"/>
        <end position="46"/>
    </location>
</feature>
<reference evidence="14" key="1">
    <citation type="submission" date="2022-08" db="EMBL/GenBank/DDBJ databases">
        <authorList>
            <person name="Gutierrez-Valencia J."/>
        </authorList>
    </citation>
    <scope>NUCLEOTIDE SEQUENCE</scope>
</reference>
<keyword evidence="15" id="KW-1185">Reference proteome</keyword>
<dbReference type="GO" id="GO:0003743">
    <property type="term" value="F:translation initiation factor activity"/>
    <property type="evidence" value="ECO:0007669"/>
    <property type="project" value="UniProtKB-KW"/>
</dbReference>
<evidence type="ECO:0000256" key="12">
    <source>
        <dbReference type="RuleBase" id="RU004374"/>
    </source>
</evidence>